<accession>A0A409YGG7</accession>
<comment type="caution">
    <text evidence="2">The sequence shown here is derived from an EMBL/GenBank/DDBJ whole genome shotgun (WGS) entry which is preliminary data.</text>
</comment>
<name>A0A409YGG7_9AGAR</name>
<keyword evidence="3" id="KW-1185">Reference proteome</keyword>
<feature type="transmembrane region" description="Helical" evidence="1">
    <location>
        <begin position="67"/>
        <end position="85"/>
    </location>
</feature>
<dbReference type="Proteomes" id="UP000284842">
    <property type="component" value="Unassembled WGS sequence"/>
</dbReference>
<proteinExistence type="predicted"/>
<gene>
    <name evidence="2" type="ORF">CVT24_011245</name>
</gene>
<sequence length="87" mass="9981">MVDTHLFQPLSTLHHILPPNSFPSTFPQIYPFVYAKLTVSYLSLAYVLIMLQATLPLASRPISYLEQYFIVTSFSSYSFLCYLLPVN</sequence>
<keyword evidence="1" id="KW-0472">Membrane</keyword>
<dbReference type="InParanoid" id="A0A409YGG7"/>
<feature type="transmembrane region" description="Helical" evidence="1">
    <location>
        <begin position="33"/>
        <end position="55"/>
    </location>
</feature>
<keyword evidence="1" id="KW-1133">Transmembrane helix</keyword>
<dbReference type="AlphaFoldDB" id="A0A409YGG7"/>
<protein>
    <submittedName>
        <fullName evidence="2">Uncharacterized protein</fullName>
    </submittedName>
</protein>
<evidence type="ECO:0000256" key="1">
    <source>
        <dbReference type="SAM" id="Phobius"/>
    </source>
</evidence>
<organism evidence="2 3">
    <name type="scientific">Panaeolus cyanescens</name>
    <dbReference type="NCBI Taxonomy" id="181874"/>
    <lineage>
        <taxon>Eukaryota</taxon>
        <taxon>Fungi</taxon>
        <taxon>Dikarya</taxon>
        <taxon>Basidiomycota</taxon>
        <taxon>Agaricomycotina</taxon>
        <taxon>Agaricomycetes</taxon>
        <taxon>Agaricomycetidae</taxon>
        <taxon>Agaricales</taxon>
        <taxon>Agaricineae</taxon>
        <taxon>Galeropsidaceae</taxon>
        <taxon>Panaeolus</taxon>
    </lineage>
</organism>
<reference evidence="2 3" key="1">
    <citation type="journal article" date="2018" name="Evol. Lett.">
        <title>Horizontal gene cluster transfer increased hallucinogenic mushroom diversity.</title>
        <authorList>
            <person name="Reynolds H.T."/>
            <person name="Vijayakumar V."/>
            <person name="Gluck-Thaler E."/>
            <person name="Korotkin H.B."/>
            <person name="Matheny P.B."/>
            <person name="Slot J.C."/>
        </authorList>
    </citation>
    <scope>NUCLEOTIDE SEQUENCE [LARGE SCALE GENOMIC DNA]</scope>
    <source>
        <strain evidence="2 3">2629</strain>
    </source>
</reference>
<dbReference type="EMBL" id="NHTK01001190">
    <property type="protein sequence ID" value="PPR02111.1"/>
    <property type="molecule type" value="Genomic_DNA"/>
</dbReference>
<keyword evidence="1" id="KW-0812">Transmembrane</keyword>
<evidence type="ECO:0000313" key="2">
    <source>
        <dbReference type="EMBL" id="PPR02111.1"/>
    </source>
</evidence>
<evidence type="ECO:0000313" key="3">
    <source>
        <dbReference type="Proteomes" id="UP000284842"/>
    </source>
</evidence>